<organism evidence="1 2">
    <name type="scientific">Mycobacterium colombiense</name>
    <dbReference type="NCBI Taxonomy" id="339268"/>
    <lineage>
        <taxon>Bacteria</taxon>
        <taxon>Bacillati</taxon>
        <taxon>Actinomycetota</taxon>
        <taxon>Actinomycetes</taxon>
        <taxon>Mycobacteriales</taxon>
        <taxon>Mycobacteriaceae</taxon>
        <taxon>Mycobacterium</taxon>
        <taxon>Mycobacterium avium complex (MAC)</taxon>
    </lineage>
</organism>
<dbReference type="AlphaFoldDB" id="A0A329LTV2"/>
<dbReference type="Proteomes" id="UP000250915">
    <property type="component" value="Unassembled WGS sequence"/>
</dbReference>
<accession>A0A329LTV2</accession>
<protein>
    <submittedName>
        <fullName evidence="1">Uncharacterized protein</fullName>
    </submittedName>
</protein>
<reference evidence="1 2" key="1">
    <citation type="submission" date="2018-06" db="EMBL/GenBank/DDBJ databases">
        <title>NTM in soil in Japan.</title>
        <authorList>
            <person name="Ohya K."/>
        </authorList>
    </citation>
    <scope>NUCLEOTIDE SEQUENCE [LARGE SCALE GENOMIC DNA]</scope>
    <source>
        <strain evidence="1 2">GF28</strain>
    </source>
</reference>
<proteinExistence type="predicted"/>
<gene>
    <name evidence="1" type="ORF">DQP57_12040</name>
</gene>
<sequence length="88" mass="10171">MRHSSFALTLGEVHGPVLPDEWYFPERWNPAVLSRHQGSCRCAEYRVRAIVGRAAAGLKHYGVPVYEATPTLEYLQSVERRWRRESQS</sequence>
<dbReference type="EMBL" id="QMEV01000020">
    <property type="protein sequence ID" value="RAV11199.1"/>
    <property type="molecule type" value="Genomic_DNA"/>
</dbReference>
<evidence type="ECO:0000313" key="2">
    <source>
        <dbReference type="Proteomes" id="UP000250915"/>
    </source>
</evidence>
<name>A0A329LTV2_9MYCO</name>
<comment type="caution">
    <text evidence="1">The sequence shown here is derived from an EMBL/GenBank/DDBJ whole genome shotgun (WGS) entry which is preliminary data.</text>
</comment>
<evidence type="ECO:0000313" key="1">
    <source>
        <dbReference type="EMBL" id="RAV11199.1"/>
    </source>
</evidence>